<protein>
    <submittedName>
        <fullName evidence="1">Uncharacterized protein</fullName>
    </submittedName>
</protein>
<dbReference type="Proteomes" id="UP000053429">
    <property type="component" value="Unassembled WGS sequence"/>
</dbReference>
<evidence type="ECO:0000313" key="2">
    <source>
        <dbReference type="Proteomes" id="UP000053429"/>
    </source>
</evidence>
<evidence type="ECO:0000313" key="1">
    <source>
        <dbReference type="EMBL" id="KUO02412.1"/>
    </source>
</evidence>
<keyword evidence="2" id="KW-1185">Reference proteome</keyword>
<dbReference type="RefSeq" id="WP_062720668.1">
    <property type="nucleotide sequence ID" value="NZ_KQ948930.1"/>
</dbReference>
<dbReference type="EMBL" id="LMWY01000024">
    <property type="protein sequence ID" value="KUO02412.1"/>
    <property type="molecule type" value="Genomic_DNA"/>
</dbReference>
<comment type="caution">
    <text evidence="1">The sequence shown here is derived from an EMBL/GenBank/DDBJ whole genome shotgun (WGS) entry which is preliminary data.</text>
</comment>
<proteinExistence type="predicted"/>
<organism evidence="1 2">
    <name type="scientific">Streptomyces caeruleatus</name>
    <dbReference type="NCBI Taxonomy" id="661399"/>
    <lineage>
        <taxon>Bacteria</taxon>
        <taxon>Bacillati</taxon>
        <taxon>Actinomycetota</taxon>
        <taxon>Actinomycetes</taxon>
        <taxon>Kitasatosporales</taxon>
        <taxon>Streptomycetaceae</taxon>
        <taxon>Streptomyces</taxon>
    </lineage>
</organism>
<dbReference type="AlphaFoldDB" id="A0A101U1L3"/>
<reference evidence="1 2" key="1">
    <citation type="submission" date="2015-10" db="EMBL/GenBank/DDBJ databases">
        <title>Draft genome sequence of Streptomyces caeruleatus NRRL B-24802, type strain for the species Streptomyces caeruleatus.</title>
        <authorList>
            <person name="Ruckert C."/>
            <person name="Winkler A."/>
            <person name="Kalinowski J."/>
            <person name="Kampfer P."/>
            <person name="Glaeser S."/>
        </authorList>
    </citation>
    <scope>NUCLEOTIDE SEQUENCE [LARGE SCALE GENOMIC DNA]</scope>
    <source>
        <strain evidence="1 2">NRRL B-24802</strain>
    </source>
</reference>
<dbReference type="STRING" id="661399.AQJ67_21430"/>
<sequence length="68" mass="7955">MVTKHCRNCGGTLQEFRELAEDEQAYVKAHKPRHTRLGSYYRCAREGCRRYQRLGDHNDGASFPEPEK</sequence>
<gene>
    <name evidence="1" type="ORF">AQJ67_21430</name>
</gene>
<name>A0A101U1L3_9ACTN</name>
<accession>A0A101U1L3</accession>